<feature type="domain" description="Histidine kinase/HSP90-like ATPase" evidence="11">
    <location>
        <begin position="296"/>
        <end position="380"/>
    </location>
</feature>
<evidence type="ECO:0000256" key="9">
    <source>
        <dbReference type="SAM" id="Coils"/>
    </source>
</evidence>
<evidence type="ECO:0000256" key="5">
    <source>
        <dbReference type="ARBA" id="ARBA00022741"/>
    </source>
</evidence>
<dbReference type="InterPro" id="IPR011712">
    <property type="entry name" value="Sig_transdc_His_kin_sub3_dim/P"/>
</dbReference>
<dbReference type="GO" id="GO:0016020">
    <property type="term" value="C:membrane"/>
    <property type="evidence" value="ECO:0007669"/>
    <property type="project" value="InterPro"/>
</dbReference>
<evidence type="ECO:0000256" key="4">
    <source>
        <dbReference type="ARBA" id="ARBA00022679"/>
    </source>
</evidence>
<dbReference type="STRING" id="766136.BHF68_04780"/>
<proteinExistence type="predicted"/>
<dbReference type="GO" id="GO:0046983">
    <property type="term" value="F:protein dimerization activity"/>
    <property type="evidence" value="ECO:0007669"/>
    <property type="project" value="InterPro"/>
</dbReference>
<feature type="transmembrane region" description="Helical" evidence="10">
    <location>
        <begin position="109"/>
        <end position="127"/>
    </location>
</feature>
<keyword evidence="6" id="KW-0418">Kinase</keyword>
<sequence>MFKELQSYDYMGILRVLGLLIMLSVIYPTNSVAGQVYTLFLALVVITTNTLLLRGLVDTLTKKRIFIAIETILFLILLFFSPNLIYIGLLSVQIITVCIFFSNMWERNIYSILLASVAFIYSLSYSWEYYKTGMTISQIMLELLPYLFFYFVGSAVSKLIQQKEELESLNHKLKESTERVKELAITEERNRLARDIHDTVAHRATGLIMQLQAARSLSKKKRPEELESVIENCLQVSKQMLDEMRRSVRALAPEDTENLLAETTLKQLVDNFSNQTGMKIEVDFYGNRKELSSEQQVTLYRAIQEALTNAKRHGEATEVQIVIKYLASSIEMQIKDNGKGSDNLDYGFGLQAMQQRIMKLHGSLQLDSSNEGVQIVIVIPS</sequence>
<feature type="transmembrane region" description="Helical" evidence="10">
    <location>
        <begin position="36"/>
        <end position="57"/>
    </location>
</feature>
<evidence type="ECO:0000259" key="11">
    <source>
        <dbReference type="Pfam" id="PF02518"/>
    </source>
</evidence>
<keyword evidence="3" id="KW-0597">Phosphoprotein</keyword>
<keyword evidence="10" id="KW-0812">Transmembrane</keyword>
<dbReference type="EC" id="2.7.13.3" evidence="2"/>
<feature type="transmembrane region" description="Helical" evidence="10">
    <location>
        <begin position="139"/>
        <end position="160"/>
    </location>
</feature>
<keyword evidence="7" id="KW-0067">ATP-binding</keyword>
<dbReference type="RefSeq" id="WP_069642922.1">
    <property type="nucleotide sequence ID" value="NZ_MIJE01000011.1"/>
</dbReference>
<evidence type="ECO:0000256" key="3">
    <source>
        <dbReference type="ARBA" id="ARBA00022553"/>
    </source>
</evidence>
<dbReference type="InterPro" id="IPR050482">
    <property type="entry name" value="Sensor_HK_TwoCompSys"/>
</dbReference>
<keyword evidence="14" id="KW-1185">Reference proteome</keyword>
<dbReference type="PANTHER" id="PTHR24421">
    <property type="entry name" value="NITRATE/NITRITE SENSOR PROTEIN NARX-RELATED"/>
    <property type="match status" value="1"/>
</dbReference>
<protein>
    <recommendedName>
        <fullName evidence="2">histidine kinase</fullName>
        <ecNumber evidence="2">2.7.13.3</ecNumber>
    </recommendedName>
</protein>
<dbReference type="CDD" id="cd16917">
    <property type="entry name" value="HATPase_UhpB-NarQ-NarX-like"/>
    <property type="match status" value="1"/>
</dbReference>
<keyword evidence="10" id="KW-1133">Transmembrane helix</keyword>
<evidence type="ECO:0000256" key="10">
    <source>
        <dbReference type="SAM" id="Phobius"/>
    </source>
</evidence>
<dbReference type="GO" id="GO:0005524">
    <property type="term" value="F:ATP binding"/>
    <property type="evidence" value="ECO:0007669"/>
    <property type="project" value="UniProtKB-KW"/>
</dbReference>
<accession>A0A1E5G3G4</accession>
<feature type="transmembrane region" description="Helical" evidence="10">
    <location>
        <begin position="12"/>
        <end position="30"/>
    </location>
</feature>
<keyword evidence="4" id="KW-0808">Transferase</keyword>
<evidence type="ECO:0000313" key="13">
    <source>
        <dbReference type="EMBL" id="OEF97524.1"/>
    </source>
</evidence>
<evidence type="ECO:0000259" key="12">
    <source>
        <dbReference type="Pfam" id="PF07730"/>
    </source>
</evidence>
<name>A0A1E5G3G4_9FIRM</name>
<dbReference type="Gene3D" id="1.20.5.1930">
    <property type="match status" value="1"/>
</dbReference>
<evidence type="ECO:0000256" key="6">
    <source>
        <dbReference type="ARBA" id="ARBA00022777"/>
    </source>
</evidence>
<keyword evidence="5" id="KW-0547">Nucleotide-binding</keyword>
<dbReference type="Gene3D" id="3.30.565.10">
    <property type="entry name" value="Histidine kinase-like ATPase, C-terminal domain"/>
    <property type="match status" value="1"/>
</dbReference>
<dbReference type="Pfam" id="PF02518">
    <property type="entry name" value="HATPase_c"/>
    <property type="match status" value="1"/>
</dbReference>
<evidence type="ECO:0000256" key="1">
    <source>
        <dbReference type="ARBA" id="ARBA00000085"/>
    </source>
</evidence>
<dbReference type="Proteomes" id="UP000094296">
    <property type="component" value="Unassembled WGS sequence"/>
</dbReference>
<comment type="catalytic activity">
    <reaction evidence="1">
        <text>ATP + protein L-histidine = ADP + protein N-phospho-L-histidine.</text>
        <dbReference type="EC" id="2.7.13.3"/>
    </reaction>
</comment>
<evidence type="ECO:0000313" key="14">
    <source>
        <dbReference type="Proteomes" id="UP000094296"/>
    </source>
</evidence>
<organism evidence="13 14">
    <name type="scientific">Desulfuribacillus alkaliarsenatis</name>
    <dbReference type="NCBI Taxonomy" id="766136"/>
    <lineage>
        <taxon>Bacteria</taxon>
        <taxon>Bacillati</taxon>
        <taxon>Bacillota</taxon>
        <taxon>Desulfuribacillia</taxon>
        <taxon>Desulfuribacillales</taxon>
        <taxon>Desulfuribacillaceae</taxon>
        <taxon>Desulfuribacillus</taxon>
    </lineage>
</organism>
<feature type="domain" description="Signal transduction histidine kinase subgroup 3 dimerisation and phosphoacceptor" evidence="12">
    <location>
        <begin position="188"/>
        <end position="255"/>
    </location>
</feature>
<reference evidence="13 14" key="1">
    <citation type="submission" date="2016-09" db="EMBL/GenBank/DDBJ databases">
        <title>Draft genome sequence for the type strain of Desulfuribacillus alkaliarsenatis AHT28, an obligately anaerobic, sulfidogenic bacterium isolated from Russian soda lake sediments.</title>
        <authorList>
            <person name="Abin C.A."/>
            <person name="Hollibaugh J.T."/>
        </authorList>
    </citation>
    <scope>NUCLEOTIDE SEQUENCE [LARGE SCALE GENOMIC DNA]</scope>
    <source>
        <strain evidence="13 14">AHT28</strain>
    </source>
</reference>
<dbReference type="GO" id="GO:0000155">
    <property type="term" value="F:phosphorelay sensor kinase activity"/>
    <property type="evidence" value="ECO:0007669"/>
    <property type="project" value="InterPro"/>
</dbReference>
<dbReference type="InterPro" id="IPR003594">
    <property type="entry name" value="HATPase_dom"/>
</dbReference>
<evidence type="ECO:0000256" key="7">
    <source>
        <dbReference type="ARBA" id="ARBA00022840"/>
    </source>
</evidence>
<evidence type="ECO:0000256" key="8">
    <source>
        <dbReference type="ARBA" id="ARBA00023012"/>
    </source>
</evidence>
<dbReference type="OrthoDB" id="199946at2"/>
<evidence type="ECO:0000256" key="2">
    <source>
        <dbReference type="ARBA" id="ARBA00012438"/>
    </source>
</evidence>
<dbReference type="AlphaFoldDB" id="A0A1E5G3G4"/>
<keyword evidence="9" id="KW-0175">Coiled coil</keyword>
<comment type="caution">
    <text evidence="13">The sequence shown here is derived from an EMBL/GenBank/DDBJ whole genome shotgun (WGS) entry which is preliminary data.</text>
</comment>
<keyword evidence="10" id="KW-0472">Membrane</keyword>
<gene>
    <name evidence="13" type="ORF">BHF68_04780</name>
</gene>
<dbReference type="Pfam" id="PF07730">
    <property type="entry name" value="HisKA_3"/>
    <property type="match status" value="1"/>
</dbReference>
<keyword evidence="8" id="KW-0902">Two-component regulatory system</keyword>
<dbReference type="EMBL" id="MIJE01000011">
    <property type="protein sequence ID" value="OEF97524.1"/>
    <property type="molecule type" value="Genomic_DNA"/>
</dbReference>
<dbReference type="SUPFAM" id="SSF55874">
    <property type="entry name" value="ATPase domain of HSP90 chaperone/DNA topoisomerase II/histidine kinase"/>
    <property type="match status" value="1"/>
</dbReference>
<feature type="coiled-coil region" evidence="9">
    <location>
        <begin position="156"/>
        <end position="186"/>
    </location>
</feature>
<dbReference type="PANTHER" id="PTHR24421:SF10">
    <property type="entry name" value="NITRATE_NITRITE SENSOR PROTEIN NARQ"/>
    <property type="match status" value="1"/>
</dbReference>
<dbReference type="InterPro" id="IPR036890">
    <property type="entry name" value="HATPase_C_sf"/>
</dbReference>